<reference evidence="3" key="2">
    <citation type="submission" date="2020-09" db="EMBL/GenBank/DDBJ databases">
        <authorList>
            <person name="Sun Q."/>
            <person name="Ohkuma M."/>
        </authorList>
    </citation>
    <scope>NUCLEOTIDE SEQUENCE</scope>
    <source>
        <strain evidence="3">JCM 4346</strain>
    </source>
</reference>
<dbReference type="InterPro" id="IPR013780">
    <property type="entry name" value="Glyco_hydro_b"/>
</dbReference>
<evidence type="ECO:0000259" key="2">
    <source>
        <dbReference type="Pfam" id="PF08533"/>
    </source>
</evidence>
<dbReference type="Gene3D" id="2.60.40.1180">
    <property type="entry name" value="Golgi alpha-mannosidase II"/>
    <property type="match status" value="1"/>
</dbReference>
<dbReference type="Gene3D" id="3.40.50.880">
    <property type="match status" value="1"/>
</dbReference>
<sequence length="179" mass="18816">MDDNCHVRLGGYPGGFRETLGVRTDELFPLLPGETRQLTGQVPQDATATLWSERIRLTSAEAIASYADGPLAGVPAVTRNAHGTGTAWYLATRPDPATLGVLLARIRDEAGVRPVLATAPDGIEAVRRSGTDADYLFLIDHSGAGGELPAHGVELLTGKSVHGSVTVPARGVAVVRETR</sequence>
<comment type="caution">
    <text evidence="3">The sequence shown here is derived from an EMBL/GenBank/DDBJ whole genome shotgun (WGS) entry which is preliminary data.</text>
</comment>
<feature type="domain" description="Beta-galactosidase C-terminal" evidence="2">
    <location>
        <begin position="122"/>
        <end position="177"/>
    </location>
</feature>
<feature type="domain" description="Beta-galactosidase trimerisation" evidence="1">
    <location>
        <begin position="2"/>
        <end position="112"/>
    </location>
</feature>
<evidence type="ECO:0000259" key="1">
    <source>
        <dbReference type="Pfam" id="PF08532"/>
    </source>
</evidence>
<dbReference type="EMBL" id="BMSX01000028">
    <property type="protein sequence ID" value="GGR52748.1"/>
    <property type="molecule type" value="Genomic_DNA"/>
</dbReference>
<dbReference type="AlphaFoldDB" id="A0A918FLV4"/>
<dbReference type="GO" id="GO:0004565">
    <property type="term" value="F:beta-galactosidase activity"/>
    <property type="evidence" value="ECO:0007669"/>
    <property type="project" value="InterPro"/>
</dbReference>
<evidence type="ECO:0000313" key="3">
    <source>
        <dbReference type="EMBL" id="GGR52748.1"/>
    </source>
</evidence>
<dbReference type="InterPro" id="IPR013738">
    <property type="entry name" value="Beta_galactosidase_Trimer"/>
</dbReference>
<dbReference type="PANTHER" id="PTHR36447:SF1">
    <property type="entry name" value="BETA-GALACTOSIDASE GANA"/>
    <property type="match status" value="1"/>
</dbReference>
<organism evidence="3 4">
    <name type="scientific">Streptomyces aurantiogriseus</name>
    <dbReference type="NCBI Taxonomy" id="66870"/>
    <lineage>
        <taxon>Bacteria</taxon>
        <taxon>Bacillati</taxon>
        <taxon>Actinomycetota</taxon>
        <taxon>Actinomycetes</taxon>
        <taxon>Kitasatosporales</taxon>
        <taxon>Streptomycetaceae</taxon>
        <taxon>Streptomyces</taxon>
    </lineage>
</organism>
<dbReference type="PANTHER" id="PTHR36447">
    <property type="entry name" value="BETA-GALACTOSIDASE GANA"/>
    <property type="match status" value="1"/>
</dbReference>
<accession>A0A918FLV4</accession>
<dbReference type="InterPro" id="IPR003476">
    <property type="entry name" value="Glyco_hydro_42"/>
</dbReference>
<dbReference type="InterPro" id="IPR013739">
    <property type="entry name" value="Beta_galactosidase_C"/>
</dbReference>
<dbReference type="SUPFAM" id="SSF52317">
    <property type="entry name" value="Class I glutamine amidotransferase-like"/>
    <property type="match status" value="1"/>
</dbReference>
<proteinExistence type="predicted"/>
<evidence type="ECO:0008006" key="5">
    <source>
        <dbReference type="Google" id="ProtNLM"/>
    </source>
</evidence>
<dbReference type="InterPro" id="IPR029062">
    <property type="entry name" value="Class_I_gatase-like"/>
</dbReference>
<protein>
    <recommendedName>
        <fullName evidence="5">Beta-galactosidase</fullName>
    </recommendedName>
</protein>
<dbReference type="Pfam" id="PF08533">
    <property type="entry name" value="Glyco_hydro_42C"/>
    <property type="match status" value="1"/>
</dbReference>
<keyword evidence="4" id="KW-1185">Reference proteome</keyword>
<dbReference type="Proteomes" id="UP000658320">
    <property type="component" value="Unassembled WGS sequence"/>
</dbReference>
<dbReference type="Pfam" id="PF08532">
    <property type="entry name" value="Glyco_hydro_42M"/>
    <property type="match status" value="1"/>
</dbReference>
<dbReference type="GO" id="GO:0006012">
    <property type="term" value="P:galactose metabolic process"/>
    <property type="evidence" value="ECO:0007669"/>
    <property type="project" value="InterPro"/>
</dbReference>
<reference evidence="3" key="1">
    <citation type="journal article" date="2014" name="Int. J. Syst. Evol. Microbiol.">
        <title>Complete genome sequence of Corynebacterium casei LMG S-19264T (=DSM 44701T), isolated from a smear-ripened cheese.</title>
        <authorList>
            <consortium name="US DOE Joint Genome Institute (JGI-PGF)"/>
            <person name="Walter F."/>
            <person name="Albersmeier A."/>
            <person name="Kalinowski J."/>
            <person name="Ruckert C."/>
        </authorList>
    </citation>
    <scope>NUCLEOTIDE SEQUENCE</scope>
    <source>
        <strain evidence="3">JCM 4346</strain>
    </source>
</reference>
<name>A0A918FLV4_9ACTN</name>
<gene>
    <name evidence="3" type="ORF">GCM10010251_82360</name>
</gene>
<evidence type="ECO:0000313" key="4">
    <source>
        <dbReference type="Proteomes" id="UP000658320"/>
    </source>
</evidence>